<evidence type="ECO:0000313" key="9">
    <source>
        <dbReference type="Proteomes" id="UP001054821"/>
    </source>
</evidence>
<feature type="compositionally biased region" description="Basic and acidic residues" evidence="5">
    <location>
        <begin position="146"/>
        <end position="155"/>
    </location>
</feature>
<evidence type="ECO:0000256" key="4">
    <source>
        <dbReference type="PROSITE-ProRule" id="PRU00047"/>
    </source>
</evidence>
<dbReference type="InterPro" id="IPR001878">
    <property type="entry name" value="Znf_CCHC"/>
</dbReference>
<feature type="domain" description="SWIM-type" evidence="7">
    <location>
        <begin position="734"/>
        <end position="766"/>
    </location>
</feature>
<proteinExistence type="predicted"/>
<evidence type="ECO:0008006" key="10">
    <source>
        <dbReference type="Google" id="ProtNLM"/>
    </source>
</evidence>
<keyword evidence="3" id="KW-0862">Zinc</keyword>
<dbReference type="PANTHER" id="PTHR31973">
    <property type="entry name" value="POLYPROTEIN, PUTATIVE-RELATED"/>
    <property type="match status" value="1"/>
</dbReference>
<dbReference type="InterPro" id="IPR007527">
    <property type="entry name" value="Znf_SWIM"/>
</dbReference>
<feature type="domain" description="CCHC-type" evidence="6">
    <location>
        <begin position="849"/>
        <end position="862"/>
    </location>
</feature>
<evidence type="ECO:0000256" key="1">
    <source>
        <dbReference type="ARBA" id="ARBA00022723"/>
    </source>
</evidence>
<feature type="region of interest" description="Disordered" evidence="5">
    <location>
        <begin position="852"/>
        <end position="949"/>
    </location>
</feature>
<feature type="compositionally biased region" description="Polar residues" evidence="5">
    <location>
        <begin position="877"/>
        <end position="896"/>
    </location>
</feature>
<keyword evidence="1" id="KW-0479">Metal-binding</keyword>
<gene>
    <name evidence="8" type="ORF">L3X38_036387</name>
</gene>
<evidence type="ECO:0000313" key="8">
    <source>
        <dbReference type="EMBL" id="KAI5316680.1"/>
    </source>
</evidence>
<evidence type="ECO:0000256" key="5">
    <source>
        <dbReference type="SAM" id="MobiDB-lite"/>
    </source>
</evidence>
<feature type="compositionally biased region" description="Basic residues" evidence="5">
    <location>
        <begin position="933"/>
        <end position="949"/>
    </location>
</feature>
<evidence type="ECO:0000259" key="7">
    <source>
        <dbReference type="PROSITE" id="PS50966"/>
    </source>
</evidence>
<feature type="compositionally biased region" description="Low complexity" evidence="5">
    <location>
        <begin position="903"/>
        <end position="932"/>
    </location>
</feature>
<feature type="compositionally biased region" description="Basic residues" evidence="5">
    <location>
        <begin position="815"/>
        <end position="824"/>
    </location>
</feature>
<dbReference type="InterPro" id="IPR018289">
    <property type="entry name" value="MULE_transposase_dom"/>
</dbReference>
<comment type="caution">
    <text evidence="8">The sequence shown here is derived from an EMBL/GenBank/DDBJ whole genome shotgun (WGS) entry which is preliminary data.</text>
</comment>
<reference evidence="8 9" key="1">
    <citation type="journal article" date="2022" name="G3 (Bethesda)">
        <title>Whole-genome sequence and methylome profiling of the almond [Prunus dulcis (Mill.) D.A. Webb] cultivar 'Nonpareil'.</title>
        <authorList>
            <person name="D'Amico-Willman K.M."/>
            <person name="Ouma W.Z."/>
            <person name="Meulia T."/>
            <person name="Sideli G.M."/>
            <person name="Gradziel T.M."/>
            <person name="Fresnedo-Ramirez J."/>
        </authorList>
    </citation>
    <scope>NUCLEOTIDE SEQUENCE [LARGE SCALE GENOMIC DNA]</scope>
    <source>
        <strain evidence="8">Clone GOH B32 T37-40</strain>
    </source>
</reference>
<dbReference type="Pfam" id="PF10551">
    <property type="entry name" value="MULE"/>
    <property type="match status" value="1"/>
</dbReference>
<evidence type="ECO:0000259" key="6">
    <source>
        <dbReference type="PROSITE" id="PS50158"/>
    </source>
</evidence>
<feature type="region of interest" description="Disordered" evidence="5">
    <location>
        <begin position="808"/>
        <end position="835"/>
    </location>
</feature>
<dbReference type="InterPro" id="IPR006564">
    <property type="entry name" value="Znf_PMZ"/>
</dbReference>
<dbReference type="PROSITE" id="PS50966">
    <property type="entry name" value="ZF_SWIM"/>
    <property type="match status" value="1"/>
</dbReference>
<dbReference type="SMART" id="SM00575">
    <property type="entry name" value="ZnF_PMZ"/>
    <property type="match status" value="1"/>
</dbReference>
<evidence type="ECO:0000256" key="3">
    <source>
        <dbReference type="ARBA" id="ARBA00022833"/>
    </source>
</evidence>
<protein>
    <recommendedName>
        <fullName evidence="10">SWIM-type domain-containing protein</fullName>
    </recommendedName>
</protein>
<keyword evidence="9" id="KW-1185">Reference proteome</keyword>
<dbReference type="EMBL" id="JAJFAZ020000007">
    <property type="protein sequence ID" value="KAI5316680.1"/>
    <property type="molecule type" value="Genomic_DNA"/>
</dbReference>
<name>A0AAD4V149_PRUDU</name>
<organism evidence="8 9">
    <name type="scientific">Prunus dulcis</name>
    <name type="common">Almond</name>
    <name type="synonym">Amygdalus dulcis</name>
    <dbReference type="NCBI Taxonomy" id="3755"/>
    <lineage>
        <taxon>Eukaryota</taxon>
        <taxon>Viridiplantae</taxon>
        <taxon>Streptophyta</taxon>
        <taxon>Embryophyta</taxon>
        <taxon>Tracheophyta</taxon>
        <taxon>Spermatophyta</taxon>
        <taxon>Magnoliopsida</taxon>
        <taxon>eudicotyledons</taxon>
        <taxon>Gunneridae</taxon>
        <taxon>Pentapetalae</taxon>
        <taxon>rosids</taxon>
        <taxon>fabids</taxon>
        <taxon>Rosales</taxon>
        <taxon>Rosaceae</taxon>
        <taxon>Amygdaloideae</taxon>
        <taxon>Amygdaleae</taxon>
        <taxon>Prunus</taxon>
    </lineage>
</organism>
<dbReference type="InterPro" id="IPR004332">
    <property type="entry name" value="Transposase_MuDR"/>
</dbReference>
<accession>A0AAD4V149</accession>
<sequence>MDEANETYRKGGKAPTYKDPDKLTLEIHYGGTLMQVAVEKGDEYCGGEVVFLDNIDGDKLSWIELVRIAKEIGYTGENICFYYKLPRDKDYKLIGNDENVLQMVAERPNSKIIHLYVVSFDVALYELSWQGQHGDLLSETASGTYKEAEGQKGEYEGQNEGQGGNGTKNGEVNMQEERERAGNASENEESDEEDDTEFLDSDYEQDTDAEEVEIDDTMFEECIDNPIEEEPEEMGYAGEISDDVQNSEDLHSKQDSDDECDENGEVTSNRRKINVPNFRQWRREAMLKNPTFDIGMHFANKTVFKEAVQHYTCMVGKNIWFKKDDKQRVRAACEVGCPFVIFASRIDDSPTMVIKTLNLEHECSRDQRNYWLNSTFFAQRYANQLRADPDWSVPGFTAAIQRDFGLEPSMQQIYRAKLKATKLNKGSFVEQFHKLHDYCEELKRANPGSTVLLKTEMDGDQRRFHRLYICLEACKTGFLQGCRPVIGMDGCFIKGPHPGQLLAAVGIDGNNGMFPLAYAVVEIENKETWEWFIRNLIADLAIENGHGYAFISDKQKGLGLALGDLLPNAEHRHCVRHFYNNFKTSHSGLTLKQIMWDAARATTIPWWQCHMERMKQESEVAWKWLHPKSAVHWSRSHFRTQYKCDILLNNLCEAFNSSILKARDKPILSMLEGIRTNLMVRMANRRVAAWKWKRHVGPRIEQIMEKNKLEAGYCIPTLSGDMKYQVTNMHGGQFAVDLAIKTCSCKRWDLCGLPCPHAISCIFRRKHDPYSYVDECYKREAYLKCYNPIISPMPSMDQWLSTGPHPLLPPLFKKQTGRPRKKRAREQGDPLAATKGNKLSKWVHVKFSCSKCGQAGHNKKTCGKSTSQQVARGGRKMQQSRSNSNAPTGTSISQPSLAVVRFSQPSPAPQVASQPPTAHNSSSQQASTSQTIQRRKLKSPAKKGRPWRV</sequence>
<dbReference type="Pfam" id="PF26130">
    <property type="entry name" value="PB1-like"/>
    <property type="match status" value="1"/>
</dbReference>
<feature type="compositionally biased region" description="Acidic residues" evidence="5">
    <location>
        <begin position="186"/>
        <end position="206"/>
    </location>
</feature>
<feature type="region of interest" description="Disordered" evidence="5">
    <location>
        <begin position="144"/>
        <end position="206"/>
    </location>
</feature>
<dbReference type="PROSITE" id="PS50158">
    <property type="entry name" value="ZF_CCHC"/>
    <property type="match status" value="1"/>
</dbReference>
<dbReference type="Pfam" id="PF04434">
    <property type="entry name" value="SWIM"/>
    <property type="match status" value="1"/>
</dbReference>
<dbReference type="PANTHER" id="PTHR31973:SF199">
    <property type="entry name" value="SWIM-TYPE DOMAIN-CONTAINING PROTEIN"/>
    <property type="match status" value="1"/>
</dbReference>
<dbReference type="InterPro" id="IPR058594">
    <property type="entry name" value="PB1-like_dom_pln"/>
</dbReference>
<dbReference type="AlphaFoldDB" id="A0AAD4V149"/>
<evidence type="ECO:0000256" key="2">
    <source>
        <dbReference type="ARBA" id="ARBA00022771"/>
    </source>
</evidence>
<dbReference type="GO" id="GO:0003676">
    <property type="term" value="F:nucleic acid binding"/>
    <property type="evidence" value="ECO:0007669"/>
    <property type="project" value="InterPro"/>
</dbReference>
<dbReference type="GO" id="GO:0008270">
    <property type="term" value="F:zinc ion binding"/>
    <property type="evidence" value="ECO:0007669"/>
    <property type="project" value="UniProtKB-KW"/>
</dbReference>
<dbReference type="Proteomes" id="UP001054821">
    <property type="component" value="Chromosome 7"/>
</dbReference>
<dbReference type="Pfam" id="PF03108">
    <property type="entry name" value="DBD_Tnp_Mut"/>
    <property type="match status" value="1"/>
</dbReference>
<feature type="region of interest" description="Disordered" evidence="5">
    <location>
        <begin position="246"/>
        <end position="269"/>
    </location>
</feature>
<keyword evidence="2 4" id="KW-0863">Zinc-finger</keyword>